<evidence type="ECO:0008006" key="3">
    <source>
        <dbReference type="Google" id="ProtNLM"/>
    </source>
</evidence>
<evidence type="ECO:0000313" key="2">
    <source>
        <dbReference type="Proteomes" id="UP001157911"/>
    </source>
</evidence>
<sequence>MFITTYHIAIEKITIIIDKKFAEELKRIAKDKRESFCKLIRDSLQKWLIDRERRRHGVLKLIEEKKTCF</sequence>
<name>A0ABY1NQ36_9BACT</name>
<dbReference type="EMBL" id="FXUB01000004">
    <property type="protein sequence ID" value="SMP15313.1"/>
    <property type="molecule type" value="Genomic_DNA"/>
</dbReference>
<dbReference type="Proteomes" id="UP001157911">
    <property type="component" value="Unassembled WGS sequence"/>
</dbReference>
<evidence type="ECO:0000313" key="1">
    <source>
        <dbReference type="EMBL" id="SMP15313.1"/>
    </source>
</evidence>
<gene>
    <name evidence="1" type="ORF">SAMN06265339_1382</name>
</gene>
<dbReference type="RefSeq" id="WP_283400836.1">
    <property type="nucleotide sequence ID" value="NZ_FXUB01000004.1"/>
</dbReference>
<protein>
    <recommendedName>
        <fullName evidence="3">Ribbon-helix-helix protein CopG domain-containing protein</fullName>
    </recommendedName>
</protein>
<accession>A0ABY1NQ36</accession>
<proteinExistence type="predicted"/>
<reference evidence="1 2" key="1">
    <citation type="submission" date="2017-05" db="EMBL/GenBank/DDBJ databases">
        <authorList>
            <person name="Varghese N."/>
            <person name="Submissions S."/>
        </authorList>
    </citation>
    <scope>NUCLEOTIDE SEQUENCE [LARGE SCALE GENOMIC DNA]</scope>
    <source>
        <strain evidence="1 2">DSM 15522</strain>
    </source>
</reference>
<comment type="caution">
    <text evidence="1">The sequence shown here is derived from an EMBL/GenBank/DDBJ whole genome shotgun (WGS) entry which is preliminary data.</text>
</comment>
<organism evidence="1 2">
    <name type="scientific">Desulfurobacterium pacificum</name>
    <dbReference type="NCBI Taxonomy" id="240166"/>
    <lineage>
        <taxon>Bacteria</taxon>
        <taxon>Pseudomonadati</taxon>
        <taxon>Aquificota</taxon>
        <taxon>Aquificia</taxon>
        <taxon>Desulfurobacteriales</taxon>
        <taxon>Desulfurobacteriaceae</taxon>
        <taxon>Desulfurobacterium</taxon>
    </lineage>
</organism>
<keyword evidence="2" id="KW-1185">Reference proteome</keyword>